<proteinExistence type="predicted"/>
<accession>A0AAF0Q0X9</accession>
<organism evidence="1 2">
    <name type="scientific">Solanum verrucosum</name>
    <dbReference type="NCBI Taxonomy" id="315347"/>
    <lineage>
        <taxon>Eukaryota</taxon>
        <taxon>Viridiplantae</taxon>
        <taxon>Streptophyta</taxon>
        <taxon>Embryophyta</taxon>
        <taxon>Tracheophyta</taxon>
        <taxon>Spermatophyta</taxon>
        <taxon>Magnoliopsida</taxon>
        <taxon>eudicotyledons</taxon>
        <taxon>Gunneridae</taxon>
        <taxon>Pentapetalae</taxon>
        <taxon>asterids</taxon>
        <taxon>lamiids</taxon>
        <taxon>Solanales</taxon>
        <taxon>Solanaceae</taxon>
        <taxon>Solanoideae</taxon>
        <taxon>Solaneae</taxon>
        <taxon>Solanum</taxon>
    </lineage>
</organism>
<name>A0AAF0Q0X9_SOLVR</name>
<dbReference type="AlphaFoldDB" id="A0AAF0Q0X9"/>
<evidence type="ECO:0000313" key="2">
    <source>
        <dbReference type="Proteomes" id="UP001234989"/>
    </source>
</evidence>
<gene>
    <name evidence="1" type="ORF">MTR67_008041</name>
</gene>
<keyword evidence="2" id="KW-1185">Reference proteome</keyword>
<dbReference type="Proteomes" id="UP001234989">
    <property type="component" value="Chromosome 2"/>
</dbReference>
<reference evidence="1" key="1">
    <citation type="submission" date="2023-08" db="EMBL/GenBank/DDBJ databases">
        <title>A de novo genome assembly of Solanum verrucosum Schlechtendal, a Mexican diploid species geographically isolated from the other diploid A-genome species in potato relatives.</title>
        <authorList>
            <person name="Hosaka K."/>
        </authorList>
    </citation>
    <scope>NUCLEOTIDE SEQUENCE</scope>
    <source>
        <tissue evidence="1">Young leaves</tissue>
    </source>
</reference>
<protein>
    <submittedName>
        <fullName evidence="1">Uncharacterized protein</fullName>
    </submittedName>
</protein>
<sequence length="61" mass="7093">MKGHSSLYLVDNKGRNEQKMILDKSSHIQKIKYKCVVFLHFWCKGTCVEYHDSIFDVLGSS</sequence>
<evidence type="ECO:0000313" key="1">
    <source>
        <dbReference type="EMBL" id="WMV14656.1"/>
    </source>
</evidence>
<dbReference type="EMBL" id="CP133613">
    <property type="protein sequence ID" value="WMV14656.1"/>
    <property type="molecule type" value="Genomic_DNA"/>
</dbReference>